<dbReference type="PANTHER" id="PTHR11669:SF5">
    <property type="entry name" value="REPLICATION FACTOR C SUBUNIT 2"/>
    <property type="match status" value="1"/>
</dbReference>
<evidence type="ECO:0000256" key="3">
    <source>
        <dbReference type="ARBA" id="ARBA00022705"/>
    </source>
</evidence>
<dbReference type="Gene3D" id="1.10.8.270">
    <property type="entry name" value="putative rabgap domain of human tbc1 domain family member 14 like domains"/>
    <property type="match status" value="1"/>
</dbReference>
<dbReference type="InterPro" id="IPR035969">
    <property type="entry name" value="Rab-GAP_TBC_sf"/>
</dbReference>
<evidence type="ECO:0000259" key="10">
    <source>
        <dbReference type="PROSITE" id="PS50086"/>
    </source>
</evidence>
<dbReference type="FunFam" id="1.20.272.10:FF:000006">
    <property type="entry name" value="Replication factor C subunit 2"/>
    <property type="match status" value="1"/>
</dbReference>
<dbReference type="SUPFAM" id="SSF48019">
    <property type="entry name" value="post-AAA+ oligomerization domain-like"/>
    <property type="match status" value="1"/>
</dbReference>
<protein>
    <recommendedName>
        <fullName evidence="7">Replication factor C subunit 2</fullName>
    </recommendedName>
</protein>
<dbReference type="SUPFAM" id="SSF56112">
    <property type="entry name" value="Protein kinase-like (PK-like)"/>
    <property type="match status" value="1"/>
</dbReference>
<dbReference type="FunFam" id="1.10.8.270:FF:000044">
    <property type="entry name" value="TBC Kinase homolog"/>
    <property type="match status" value="1"/>
</dbReference>
<evidence type="ECO:0000256" key="1">
    <source>
        <dbReference type="ARBA" id="ARBA00004123"/>
    </source>
</evidence>
<reference evidence="12" key="2">
    <citation type="journal article" date="2022" name="Microbiol. Resour. Announc.">
        <title>Whole-Genome Sequence of Entomortierella parvispora E1425, a Mucoromycotan Fungus Associated with Burkholderiaceae-Related Endosymbiotic Bacteria.</title>
        <authorList>
            <person name="Herlambang A."/>
            <person name="Guo Y."/>
            <person name="Takashima Y."/>
            <person name="Narisawa K."/>
            <person name="Ohta H."/>
            <person name="Nishizawa T."/>
        </authorList>
    </citation>
    <scope>NUCLEOTIDE SEQUENCE</scope>
    <source>
        <strain evidence="12">E1425</strain>
    </source>
</reference>
<dbReference type="SUPFAM" id="SSF52821">
    <property type="entry name" value="Rhodanese/Cell cycle control phosphatase"/>
    <property type="match status" value="1"/>
</dbReference>
<dbReference type="GO" id="GO:0003689">
    <property type="term" value="F:DNA clamp loader activity"/>
    <property type="evidence" value="ECO:0007669"/>
    <property type="project" value="TreeGrafter"/>
</dbReference>
<dbReference type="NCBIfam" id="NF001679">
    <property type="entry name" value="PRK00440.1"/>
    <property type="match status" value="1"/>
</dbReference>
<feature type="domain" description="Rab-GAP TBC" evidence="10">
    <location>
        <begin position="983"/>
        <end position="1168"/>
    </location>
</feature>
<dbReference type="GO" id="GO:0031391">
    <property type="term" value="C:Elg1 RFC-like complex"/>
    <property type="evidence" value="ECO:0007669"/>
    <property type="project" value="TreeGrafter"/>
</dbReference>
<evidence type="ECO:0000256" key="6">
    <source>
        <dbReference type="ARBA" id="ARBA00023242"/>
    </source>
</evidence>
<reference evidence="12" key="1">
    <citation type="submission" date="2021-11" db="EMBL/GenBank/DDBJ databases">
        <authorList>
            <person name="Herlambang A."/>
            <person name="Guo Y."/>
            <person name="Takashima Y."/>
            <person name="Nishizawa T."/>
        </authorList>
    </citation>
    <scope>NUCLEOTIDE SEQUENCE</scope>
    <source>
        <strain evidence="12">E1425</strain>
    </source>
</reference>
<dbReference type="SMART" id="SM00164">
    <property type="entry name" value="TBC"/>
    <property type="match status" value="1"/>
</dbReference>
<dbReference type="GO" id="GO:0006271">
    <property type="term" value="P:DNA strand elongation involved in DNA replication"/>
    <property type="evidence" value="ECO:0007669"/>
    <property type="project" value="UniProtKB-ARBA"/>
</dbReference>
<evidence type="ECO:0000259" key="9">
    <source>
        <dbReference type="PROSITE" id="PS50011"/>
    </source>
</evidence>
<dbReference type="Gene3D" id="1.10.8.60">
    <property type="match status" value="1"/>
</dbReference>
<dbReference type="InterPro" id="IPR003959">
    <property type="entry name" value="ATPase_AAA_core"/>
</dbReference>
<dbReference type="GO" id="GO:0005663">
    <property type="term" value="C:DNA replication factor C complex"/>
    <property type="evidence" value="ECO:0007669"/>
    <property type="project" value="TreeGrafter"/>
</dbReference>
<feature type="region of interest" description="Disordered" evidence="8">
    <location>
        <begin position="1242"/>
        <end position="1283"/>
    </location>
</feature>
<dbReference type="GO" id="GO:0031390">
    <property type="term" value="C:Ctf18 RFC-like complex"/>
    <property type="evidence" value="ECO:0007669"/>
    <property type="project" value="TreeGrafter"/>
</dbReference>
<dbReference type="InterPro" id="IPR027417">
    <property type="entry name" value="P-loop_NTPase"/>
</dbReference>
<dbReference type="Gene3D" id="1.10.472.80">
    <property type="entry name" value="Ypt/Rab-GAP domain of gyp1p, domain 3"/>
    <property type="match status" value="1"/>
</dbReference>
<dbReference type="PROSITE" id="PS50206">
    <property type="entry name" value="RHODANESE_3"/>
    <property type="match status" value="1"/>
</dbReference>
<dbReference type="OrthoDB" id="1668230at2759"/>
<name>A0A9P3H627_9FUNG</name>
<dbReference type="SUPFAM" id="SSF47923">
    <property type="entry name" value="Ypt/Rab-GAP domain of gyp1p"/>
    <property type="match status" value="2"/>
</dbReference>
<evidence type="ECO:0000259" key="11">
    <source>
        <dbReference type="PROSITE" id="PS50206"/>
    </source>
</evidence>
<dbReference type="InterPro" id="IPR000719">
    <property type="entry name" value="Prot_kinase_dom"/>
</dbReference>
<evidence type="ECO:0000256" key="8">
    <source>
        <dbReference type="SAM" id="MobiDB-lite"/>
    </source>
</evidence>
<feature type="domain" description="Protein kinase" evidence="9">
    <location>
        <begin position="370"/>
        <end position="696"/>
    </location>
</feature>
<dbReference type="PROSITE" id="PS50011">
    <property type="entry name" value="PROTEIN_KINASE_DOM"/>
    <property type="match status" value="1"/>
</dbReference>
<evidence type="ECO:0000313" key="12">
    <source>
        <dbReference type="EMBL" id="GJJ70829.1"/>
    </source>
</evidence>
<dbReference type="Gene3D" id="3.40.250.10">
    <property type="entry name" value="Rhodanese-like domain"/>
    <property type="match status" value="1"/>
</dbReference>
<dbReference type="Pfam" id="PF00566">
    <property type="entry name" value="RabGAP-TBC"/>
    <property type="match status" value="1"/>
</dbReference>
<dbReference type="InterPro" id="IPR000195">
    <property type="entry name" value="Rab-GAP-TBC_dom"/>
</dbReference>
<evidence type="ECO:0000256" key="4">
    <source>
        <dbReference type="ARBA" id="ARBA00022741"/>
    </source>
</evidence>
<feature type="compositionally biased region" description="Polar residues" evidence="8">
    <location>
        <begin position="1264"/>
        <end position="1274"/>
    </location>
</feature>
<dbReference type="CDD" id="cd00180">
    <property type="entry name" value="PKc"/>
    <property type="match status" value="1"/>
</dbReference>
<dbReference type="PANTHER" id="PTHR11669">
    <property type="entry name" value="REPLICATION FACTOR C / DNA POLYMERASE III GAMMA-TAU SUBUNIT"/>
    <property type="match status" value="1"/>
</dbReference>
<keyword evidence="13" id="KW-1185">Reference proteome</keyword>
<evidence type="ECO:0000256" key="2">
    <source>
        <dbReference type="ARBA" id="ARBA00005378"/>
    </source>
</evidence>
<keyword evidence="4" id="KW-0547">Nucleotide-binding</keyword>
<dbReference type="GO" id="GO:0031389">
    <property type="term" value="C:Rad17 RFC-like complex"/>
    <property type="evidence" value="ECO:0007669"/>
    <property type="project" value="TreeGrafter"/>
</dbReference>
<sequence length="1484" mass="165878">MAASSSTGATTAAQVALANAQFKGNVDSYELPWVEKYRPELIKDIVGNEETVERLQLIAKKGNMPHMIISGSPGIGKTTSVLCLAHELLGPAFKEGVLELNASDDRGIDVVRNKIKTFAQKKVTLPPGRHKIVILDEADSMTAGAQQALRRTMEIYSNTTRFALACNQSSKIIEPIQSRCAMLRYTKLTDKQVLHRLREICEAEKVQYNAEGLEALIFTAEGDMRQAINNLQSTWSGFGYVNDENVFKVCDQPHPVLVNAIIASCLQVKVDNALKGMHQLWRQGYSAVDIITTLFRVVKFYDGMPEYMKLDYIKEIGLTHMKILEGVTSLVQLGGLISRLCKLSMDASSFQVSQVSSTELIATLEDPSAHLTINPHSLGTINSTLMATFATCPDLHRHPSTRHAGLAAISFCAKDNVNDELHGVPPATSFIFGQSQFLKSLSHPNLCGYMDVVKGKRDRLFVVAEYHDNSLERIRNAGLNESNGETVKRQKVATIRNWAAEILDGLVYLNKHGIVHRSLSLSNILLNKDGRVKLFNYGLFNMTKGGTLVEFSIGDPHYLSPNTLGQQSSSLFDFNVDIWSVGVILTEMLLGESFWRKDCLDLEELIGSLFMIRRISAKNQDWISTCPDTVGINPIVLQFLRSGIIEKAKGSDKEGAIDTEESRELAQFLRDCLDLGDMNSSGAKREPAHMRSHSFLKTIQGTDPVDFAEQRSRLWSEKPYIQSSTLSDYEGEVERLRIVLSNGRDSENGQRPLSDTKLGLLPKLPLSQVYYLWKLAGGDVEAQFRRDGRLAGTPSIQLLPRVIHVAEDREERPSVRDIADLFSDVSCSLPLENLEAEIVKSIREPNKDQFSWDTDYFLLSDPDEMNFLQGTMNDDREHAGSQEAFLYPDAIQSTSTTAAGASGMAFSHLASLTSLNGDNGGGGLLNSGVQSLAQQPTRIRAKVPLSIREKDLGYQYHRLSMFTELLLQYPASRAEILHHSKIDIPPLLRGKVWAAILGVTGDYQEVYEGFDKYTEKPTDRQIELDVPRCHQYNQLMFSPQGHEKMRRLLKCWVEANEHQVYWQGLDSCCAPFLTLNFNDEALAFSSIQLFLPKFLKDMFLHDNSQVIHEYLAVFRHLLSFHDPELSSHLDHIRFIPQLYAISWFMTLFTHIFPLDKIYHLWDKILVGPSSLPLFVGIAILQQFRQELLRSEFNEAIGIFSESFPGMDIEKCIESALAMCRVTPPSTCWLSYDQESREMKRKVSLPTSFGNGGSSTASKADHSVADSSSQQSRNSMELHQEKRLSGGISQGSVTHWWEEPLTIETMNAELAPRIHRSDFVRLRQQALVIDIRPDAEFRNGHYPLSIHMVASQLDYLLHILNKLKRKYLVVIANRGDSGPEFASMLVKAGFTRVALLMGGIDALRISEPQTTAAPSSPSLTSTNLSSNGSASPSSTSNSMTVATICSCRVHRQVITPVNNKVKEEVIVQKCKTPFTQKKIRSTIQS</sequence>
<dbReference type="InterPro" id="IPR001763">
    <property type="entry name" value="Rhodanese-like_dom"/>
</dbReference>
<keyword evidence="6" id="KW-0539">Nucleus</keyword>
<organism evidence="12 13">
    <name type="scientific">Entomortierella parvispora</name>
    <dbReference type="NCBI Taxonomy" id="205924"/>
    <lineage>
        <taxon>Eukaryota</taxon>
        <taxon>Fungi</taxon>
        <taxon>Fungi incertae sedis</taxon>
        <taxon>Mucoromycota</taxon>
        <taxon>Mortierellomycotina</taxon>
        <taxon>Mortierellomycetes</taxon>
        <taxon>Mortierellales</taxon>
        <taxon>Mortierellaceae</taxon>
        <taxon>Entomortierella</taxon>
    </lineage>
</organism>
<dbReference type="FunFam" id="3.40.50.300:FF:000107">
    <property type="entry name" value="Replication factor C subunit 4"/>
    <property type="match status" value="1"/>
</dbReference>
<evidence type="ECO:0000313" key="13">
    <source>
        <dbReference type="Proteomes" id="UP000827284"/>
    </source>
</evidence>
<keyword evidence="12" id="KW-0808">Transferase</keyword>
<dbReference type="Pfam" id="PF08542">
    <property type="entry name" value="Rep_fac_C"/>
    <property type="match status" value="1"/>
</dbReference>
<dbReference type="PROSITE" id="PS50086">
    <property type="entry name" value="TBC_RABGAP"/>
    <property type="match status" value="1"/>
</dbReference>
<dbReference type="Pfam" id="PF00581">
    <property type="entry name" value="Rhodanese"/>
    <property type="match status" value="1"/>
</dbReference>
<dbReference type="Gene3D" id="3.40.50.300">
    <property type="entry name" value="P-loop containing nucleotide triphosphate hydrolases"/>
    <property type="match status" value="1"/>
</dbReference>
<dbReference type="CDD" id="cd00158">
    <property type="entry name" value="RHOD"/>
    <property type="match status" value="1"/>
</dbReference>
<dbReference type="CDD" id="cd00009">
    <property type="entry name" value="AAA"/>
    <property type="match status" value="1"/>
</dbReference>
<dbReference type="InterPro" id="IPR003593">
    <property type="entry name" value="AAA+_ATPase"/>
</dbReference>
<dbReference type="Gene3D" id="1.20.272.10">
    <property type="match status" value="1"/>
</dbReference>
<gene>
    <name evidence="12" type="ORF">EMPS_03179</name>
</gene>
<evidence type="ECO:0000256" key="7">
    <source>
        <dbReference type="ARBA" id="ARBA00040745"/>
    </source>
</evidence>
<dbReference type="SMART" id="SM00382">
    <property type="entry name" value="AAA"/>
    <property type="match status" value="1"/>
</dbReference>
<dbReference type="InterPro" id="IPR050238">
    <property type="entry name" value="DNA_Rep/Repair_Clamp_Loader"/>
</dbReference>
<dbReference type="InterPro" id="IPR013748">
    <property type="entry name" value="Rep_factorC_C"/>
</dbReference>
<evidence type="ECO:0000256" key="5">
    <source>
        <dbReference type="ARBA" id="ARBA00022840"/>
    </source>
</evidence>
<dbReference type="GO" id="GO:0004672">
    <property type="term" value="F:protein kinase activity"/>
    <property type="evidence" value="ECO:0007669"/>
    <property type="project" value="InterPro"/>
</dbReference>
<dbReference type="Pfam" id="PF00004">
    <property type="entry name" value="AAA"/>
    <property type="match status" value="1"/>
</dbReference>
<dbReference type="InterPro" id="IPR047854">
    <property type="entry name" value="RFC_lid"/>
</dbReference>
<dbReference type="Proteomes" id="UP000827284">
    <property type="component" value="Unassembled WGS sequence"/>
</dbReference>
<comment type="subcellular location">
    <subcellularLocation>
        <location evidence="1">Nucleus</location>
    </subcellularLocation>
</comment>
<dbReference type="EMBL" id="BQFW01000004">
    <property type="protein sequence ID" value="GJJ70829.1"/>
    <property type="molecule type" value="Genomic_DNA"/>
</dbReference>
<dbReference type="InterPro" id="IPR036873">
    <property type="entry name" value="Rhodanese-like_dom_sf"/>
</dbReference>
<feature type="region of interest" description="Disordered" evidence="8">
    <location>
        <begin position="1409"/>
        <end position="1436"/>
    </location>
</feature>
<dbReference type="SUPFAM" id="SSF52540">
    <property type="entry name" value="P-loop containing nucleoside triphosphate hydrolases"/>
    <property type="match status" value="1"/>
</dbReference>
<dbReference type="GO" id="GO:0003677">
    <property type="term" value="F:DNA binding"/>
    <property type="evidence" value="ECO:0007669"/>
    <property type="project" value="InterPro"/>
</dbReference>
<dbReference type="SMART" id="SM00450">
    <property type="entry name" value="RHOD"/>
    <property type="match status" value="1"/>
</dbReference>
<feature type="domain" description="Rhodanese" evidence="11">
    <location>
        <begin position="1321"/>
        <end position="1411"/>
    </location>
</feature>
<comment type="similarity">
    <text evidence="2">Belongs to the activator 1 small subunits family.</text>
</comment>
<accession>A0A9P3H627</accession>
<dbReference type="InterPro" id="IPR008921">
    <property type="entry name" value="DNA_pol3_clamp-load_cplx_C"/>
</dbReference>
<feature type="compositionally biased region" description="Polar residues" evidence="8">
    <location>
        <begin position="1244"/>
        <end position="1257"/>
    </location>
</feature>
<proteinExistence type="inferred from homology"/>
<dbReference type="GO" id="GO:0005524">
    <property type="term" value="F:ATP binding"/>
    <property type="evidence" value="ECO:0007669"/>
    <property type="project" value="UniProtKB-KW"/>
</dbReference>
<dbReference type="InterPro" id="IPR011009">
    <property type="entry name" value="Kinase-like_dom_sf"/>
</dbReference>
<keyword evidence="12" id="KW-0418">Kinase</keyword>
<keyword evidence="3" id="KW-0235">DNA replication</keyword>
<dbReference type="GO" id="GO:0016887">
    <property type="term" value="F:ATP hydrolysis activity"/>
    <property type="evidence" value="ECO:0007669"/>
    <property type="project" value="InterPro"/>
</dbReference>
<dbReference type="CDD" id="cd18140">
    <property type="entry name" value="HLD_clamp_RFC"/>
    <property type="match status" value="1"/>
</dbReference>
<dbReference type="Gene3D" id="1.10.510.10">
    <property type="entry name" value="Transferase(Phosphotransferase) domain 1"/>
    <property type="match status" value="1"/>
</dbReference>
<dbReference type="FunFam" id="1.10.8.60:FF:000012">
    <property type="entry name" value="Replication factor C subunit 4"/>
    <property type="match status" value="1"/>
</dbReference>
<keyword evidence="5" id="KW-0067">ATP-binding</keyword>
<dbReference type="GO" id="GO:0006281">
    <property type="term" value="P:DNA repair"/>
    <property type="evidence" value="ECO:0007669"/>
    <property type="project" value="TreeGrafter"/>
</dbReference>
<comment type="caution">
    <text evidence="12">The sequence shown here is derived from an EMBL/GenBank/DDBJ whole genome shotgun (WGS) entry which is preliminary data.</text>
</comment>
<dbReference type="Pfam" id="PF00069">
    <property type="entry name" value="Pkinase"/>
    <property type="match status" value="1"/>
</dbReference>